<dbReference type="Gene3D" id="3.30.460.10">
    <property type="entry name" value="Beta Polymerase, domain 2"/>
    <property type="match status" value="1"/>
</dbReference>
<dbReference type="PANTHER" id="PTHR34822:SF1">
    <property type="entry name" value="GRPB FAMILY PROTEIN"/>
    <property type="match status" value="1"/>
</dbReference>
<evidence type="ECO:0000313" key="1">
    <source>
        <dbReference type="EMBL" id="WLD56801.1"/>
    </source>
</evidence>
<dbReference type="AlphaFoldDB" id="A0AB38YBQ6"/>
<dbReference type="EMBL" id="CP101717">
    <property type="protein sequence ID" value="WLD56801.1"/>
    <property type="molecule type" value="Genomic_DNA"/>
</dbReference>
<proteinExistence type="predicted"/>
<dbReference type="Pfam" id="PF04229">
    <property type="entry name" value="GrpB"/>
    <property type="match status" value="1"/>
</dbReference>
<dbReference type="InterPro" id="IPR007344">
    <property type="entry name" value="GrpB/CoaE"/>
</dbReference>
<sequence>MRLVEAEQCKANATDLFAKWKPIIESSIPDSRVEHIGSTAIAGALTKGDVDLYVEVPASAHADAVAAIQAFGFSVKHDTHRDSELCMLEKPDQDGLALQVVARGSKYEFFLLFRDALNGDAELVQRYNQLKQDAIGSTPEHYRAQKTSFIESVLQGPSAHADKKSRANWRA</sequence>
<gene>
    <name evidence="1" type="ORF">NFC81_08660</name>
</gene>
<dbReference type="InterPro" id="IPR043519">
    <property type="entry name" value="NT_sf"/>
</dbReference>
<dbReference type="RefSeq" id="WP_304994085.1">
    <property type="nucleotide sequence ID" value="NZ_CP101717.1"/>
</dbReference>
<name>A0AB38YBQ6_9GAMM</name>
<organism evidence="1">
    <name type="scientific">Salinispirillum sp. LH 10-3-1</name>
    <dbReference type="NCBI Taxonomy" id="2952525"/>
    <lineage>
        <taxon>Bacteria</taxon>
        <taxon>Pseudomonadati</taxon>
        <taxon>Pseudomonadota</taxon>
        <taxon>Gammaproteobacteria</taxon>
        <taxon>Oceanospirillales</taxon>
        <taxon>Saccharospirillaceae</taxon>
        <taxon>Salinispirillum</taxon>
    </lineage>
</organism>
<reference evidence="1" key="1">
    <citation type="submission" date="2022-07" db="EMBL/GenBank/DDBJ databases">
        <title>Complete genome sequence of Salinispirillum sp. LH10-3-1 capable of multiple carbohydrate inversion isolated from a soda lake.</title>
        <authorList>
            <person name="Liu J."/>
            <person name="Zhai Y."/>
            <person name="Zhang H."/>
            <person name="Yang H."/>
            <person name="Qu J."/>
            <person name="Li J."/>
        </authorList>
    </citation>
    <scope>NUCLEOTIDE SEQUENCE</scope>
    <source>
        <strain evidence="1">LH 10-3-1</strain>
    </source>
</reference>
<accession>A0AB38YBQ6</accession>
<dbReference type="SUPFAM" id="SSF81301">
    <property type="entry name" value="Nucleotidyltransferase"/>
    <property type="match status" value="1"/>
</dbReference>
<protein>
    <submittedName>
        <fullName evidence="1">GrpB family protein</fullName>
    </submittedName>
</protein>
<dbReference type="PANTHER" id="PTHR34822">
    <property type="entry name" value="GRPB DOMAIN PROTEIN (AFU_ORTHOLOGUE AFUA_1G01530)"/>
    <property type="match status" value="1"/>
</dbReference>